<reference evidence="1 2" key="1">
    <citation type="journal article" date="2023" name="bioRxiv">
        <title>An intranuclear bacterial parasite of deep-sea mussels expresses apoptosis inhibitors acquired from its host.</title>
        <authorList>
            <person name="Gonzalez Porras M.A."/>
            <person name="Assie A."/>
            <person name="Tietjen M."/>
            <person name="Violette M."/>
            <person name="Kleiner M."/>
            <person name="Gruber-Vodicka H."/>
            <person name="Dubilier N."/>
            <person name="Leisch N."/>
        </authorList>
    </citation>
    <scope>NUCLEOTIDE SEQUENCE [LARGE SCALE GENOMIC DNA]</scope>
    <source>
        <strain evidence="1">IAP13</strain>
    </source>
</reference>
<keyword evidence="2" id="KW-1185">Reference proteome</keyword>
<evidence type="ECO:0000313" key="2">
    <source>
        <dbReference type="Proteomes" id="UP001178148"/>
    </source>
</evidence>
<organism evidence="1 2">
    <name type="scientific">Candidatus Endonucleibacter bathymodioli</name>
    <dbReference type="NCBI Taxonomy" id="539814"/>
    <lineage>
        <taxon>Bacteria</taxon>
        <taxon>Pseudomonadati</taxon>
        <taxon>Pseudomonadota</taxon>
        <taxon>Gammaproteobacteria</taxon>
        <taxon>Oceanospirillales</taxon>
        <taxon>Endozoicomonadaceae</taxon>
        <taxon>Candidatus Endonucleibacter</taxon>
    </lineage>
</organism>
<dbReference type="AlphaFoldDB" id="A0AA90P0Z4"/>
<dbReference type="EMBL" id="JASXSV010000031">
    <property type="protein sequence ID" value="MDP0590106.1"/>
    <property type="molecule type" value="Genomic_DNA"/>
</dbReference>
<protein>
    <submittedName>
        <fullName evidence="1">Uncharacterized protein</fullName>
    </submittedName>
</protein>
<gene>
    <name evidence="1" type="ORF">QS748_13340</name>
</gene>
<accession>A0AA90P0Z4</accession>
<sequence length="44" mass="4813">MSRLGLCYCGLGTIDKAKFLGVHGDFSMDRGDVEALMEMLKECA</sequence>
<name>A0AA90P0Z4_9GAMM</name>
<proteinExistence type="predicted"/>
<evidence type="ECO:0000313" key="1">
    <source>
        <dbReference type="EMBL" id="MDP0590106.1"/>
    </source>
</evidence>
<comment type="caution">
    <text evidence="1">The sequence shown here is derived from an EMBL/GenBank/DDBJ whole genome shotgun (WGS) entry which is preliminary data.</text>
</comment>
<dbReference type="Proteomes" id="UP001178148">
    <property type="component" value="Unassembled WGS sequence"/>
</dbReference>